<organism evidence="4 5">
    <name type="scientific">Rhodococcus kronopolitis</name>
    <dbReference type="NCBI Taxonomy" id="1460226"/>
    <lineage>
        <taxon>Bacteria</taxon>
        <taxon>Bacillati</taxon>
        <taxon>Actinomycetota</taxon>
        <taxon>Actinomycetes</taxon>
        <taxon>Mycobacteriales</taxon>
        <taxon>Nocardiaceae</taxon>
        <taxon>Rhodococcus</taxon>
    </lineage>
</organism>
<dbReference type="SMART" id="SM00563">
    <property type="entry name" value="PlsC"/>
    <property type="match status" value="1"/>
</dbReference>
<proteinExistence type="predicted"/>
<evidence type="ECO:0000313" key="4">
    <source>
        <dbReference type="EMBL" id="MFC4604183.1"/>
    </source>
</evidence>
<dbReference type="PANTHER" id="PTHR10434">
    <property type="entry name" value="1-ACYL-SN-GLYCEROL-3-PHOSPHATE ACYLTRANSFERASE"/>
    <property type="match status" value="1"/>
</dbReference>
<dbReference type="GO" id="GO:0016746">
    <property type="term" value="F:acyltransferase activity"/>
    <property type="evidence" value="ECO:0007669"/>
    <property type="project" value="UniProtKB-KW"/>
</dbReference>
<evidence type="ECO:0000259" key="3">
    <source>
        <dbReference type="SMART" id="SM00563"/>
    </source>
</evidence>
<keyword evidence="5" id="KW-1185">Reference proteome</keyword>
<evidence type="ECO:0000313" key="5">
    <source>
        <dbReference type="Proteomes" id="UP001595914"/>
    </source>
</evidence>
<sequence>MSLLRACCYRLCRHVLVGPALYLLGRPRFVGRRHLPRGGPLIVAANHLAVLDSFYLTLAVRRQTSFLAKQEYFEGTGISGLISRWFFTSVGQIPVDRQGGSSASPALDAAIRIVDESRVWGIHPEGTRSPDGRMYRGRTGAVRVAMATSAPIVPVAITGTRPDRSVPWWRRHRVVVEILPPFDLDPYRAAGPRGVREATDALMRAIAARTGQEYVDAYAKSWTDPISELDAA</sequence>
<dbReference type="PANTHER" id="PTHR10434:SF11">
    <property type="entry name" value="1-ACYL-SN-GLYCEROL-3-PHOSPHATE ACYLTRANSFERASE"/>
    <property type="match status" value="1"/>
</dbReference>
<protein>
    <submittedName>
        <fullName evidence="4">Lysophospholipid acyltransferase family protein</fullName>
    </submittedName>
</protein>
<gene>
    <name evidence="4" type="ORF">ACFO6S_10850</name>
</gene>
<comment type="caution">
    <text evidence="4">The sequence shown here is derived from an EMBL/GenBank/DDBJ whole genome shotgun (WGS) entry which is preliminary data.</text>
</comment>
<keyword evidence="1" id="KW-0808">Transferase</keyword>
<dbReference type="EMBL" id="JBHSFO010000004">
    <property type="protein sequence ID" value="MFC4604183.1"/>
    <property type="molecule type" value="Genomic_DNA"/>
</dbReference>
<dbReference type="CDD" id="cd07989">
    <property type="entry name" value="LPLAT_AGPAT-like"/>
    <property type="match status" value="1"/>
</dbReference>
<name>A0ABV9FSD9_9NOCA</name>
<keyword evidence="2 4" id="KW-0012">Acyltransferase</keyword>
<dbReference type="Pfam" id="PF01553">
    <property type="entry name" value="Acyltransferase"/>
    <property type="match status" value="1"/>
</dbReference>
<dbReference type="Proteomes" id="UP001595914">
    <property type="component" value="Unassembled WGS sequence"/>
</dbReference>
<dbReference type="SUPFAM" id="SSF69593">
    <property type="entry name" value="Glycerol-3-phosphate (1)-acyltransferase"/>
    <property type="match status" value="1"/>
</dbReference>
<evidence type="ECO:0000256" key="1">
    <source>
        <dbReference type="ARBA" id="ARBA00022679"/>
    </source>
</evidence>
<reference evidence="5" key="1">
    <citation type="journal article" date="2019" name="Int. J. Syst. Evol. Microbiol.">
        <title>The Global Catalogue of Microorganisms (GCM) 10K type strain sequencing project: providing services to taxonomists for standard genome sequencing and annotation.</title>
        <authorList>
            <consortium name="The Broad Institute Genomics Platform"/>
            <consortium name="The Broad Institute Genome Sequencing Center for Infectious Disease"/>
            <person name="Wu L."/>
            <person name="Ma J."/>
        </authorList>
    </citation>
    <scope>NUCLEOTIDE SEQUENCE [LARGE SCALE GENOMIC DNA]</scope>
    <source>
        <strain evidence="5">CCUG 54520</strain>
    </source>
</reference>
<evidence type="ECO:0000256" key="2">
    <source>
        <dbReference type="ARBA" id="ARBA00023315"/>
    </source>
</evidence>
<dbReference type="InterPro" id="IPR002123">
    <property type="entry name" value="Plipid/glycerol_acylTrfase"/>
</dbReference>
<feature type="domain" description="Phospholipid/glycerol acyltransferase" evidence="3">
    <location>
        <begin position="41"/>
        <end position="160"/>
    </location>
</feature>
<accession>A0ABV9FSD9</accession>
<dbReference type="RefSeq" id="WP_378416765.1">
    <property type="nucleotide sequence ID" value="NZ_JBHSFO010000004.1"/>
</dbReference>